<accession>A0ABT4B9S6</accession>
<comment type="caution">
    <text evidence="1">The sequence shown here is derived from an EMBL/GenBank/DDBJ whole genome shotgun (WGS) entry which is preliminary data.</text>
</comment>
<sequence length="66" mass="6921">MNPPCPTCGRPGVPIVYGMPGPELMAAGERGEIAFGGCVIGEVNPDWACPEGHRWVDGEPATADQR</sequence>
<dbReference type="RefSeq" id="WP_267567756.1">
    <property type="nucleotide sequence ID" value="NZ_JAPNTZ010000014.1"/>
</dbReference>
<name>A0ABT4B9S6_9ACTN</name>
<evidence type="ECO:0000313" key="2">
    <source>
        <dbReference type="Proteomes" id="UP001151002"/>
    </source>
</evidence>
<gene>
    <name evidence="1" type="ORF">OWR29_34995</name>
</gene>
<evidence type="ECO:0000313" key="1">
    <source>
        <dbReference type="EMBL" id="MCY1143231.1"/>
    </source>
</evidence>
<protein>
    <submittedName>
        <fullName evidence="1">Uncharacterized protein</fullName>
    </submittedName>
</protein>
<keyword evidence="2" id="KW-1185">Reference proteome</keyword>
<dbReference type="EMBL" id="JAPNTZ010000014">
    <property type="protein sequence ID" value="MCY1143231.1"/>
    <property type="molecule type" value="Genomic_DNA"/>
</dbReference>
<dbReference type="Proteomes" id="UP001151002">
    <property type="component" value="Unassembled WGS sequence"/>
</dbReference>
<proteinExistence type="predicted"/>
<reference evidence="1" key="1">
    <citation type="submission" date="2022-11" db="EMBL/GenBank/DDBJ databases">
        <authorList>
            <person name="Somphong A."/>
            <person name="Phongsopitanun W."/>
        </authorList>
    </citation>
    <scope>NUCLEOTIDE SEQUENCE</scope>
    <source>
        <strain evidence="1">Pm04-4</strain>
    </source>
</reference>
<organism evidence="1 2">
    <name type="scientific">Paractinoplanes pyxinae</name>
    <dbReference type="NCBI Taxonomy" id="2997416"/>
    <lineage>
        <taxon>Bacteria</taxon>
        <taxon>Bacillati</taxon>
        <taxon>Actinomycetota</taxon>
        <taxon>Actinomycetes</taxon>
        <taxon>Micromonosporales</taxon>
        <taxon>Micromonosporaceae</taxon>
        <taxon>Paractinoplanes</taxon>
    </lineage>
</organism>